<protein>
    <submittedName>
        <fullName evidence="1">Uncharacterized protein</fullName>
    </submittedName>
</protein>
<dbReference type="Gene3D" id="2.120.10.30">
    <property type="entry name" value="TolB, C-terminal domain"/>
    <property type="match status" value="1"/>
</dbReference>
<dbReference type="SUPFAM" id="SSF101898">
    <property type="entry name" value="NHL repeat"/>
    <property type="match status" value="1"/>
</dbReference>
<organism evidence="1 2">
    <name type="scientific">Mytilus edulis</name>
    <name type="common">Blue mussel</name>
    <dbReference type="NCBI Taxonomy" id="6550"/>
    <lineage>
        <taxon>Eukaryota</taxon>
        <taxon>Metazoa</taxon>
        <taxon>Spiralia</taxon>
        <taxon>Lophotrochozoa</taxon>
        <taxon>Mollusca</taxon>
        <taxon>Bivalvia</taxon>
        <taxon>Autobranchia</taxon>
        <taxon>Pteriomorphia</taxon>
        <taxon>Mytilida</taxon>
        <taxon>Mytiloidea</taxon>
        <taxon>Mytilidae</taxon>
        <taxon>Mytilinae</taxon>
        <taxon>Mytilus</taxon>
    </lineage>
</organism>
<evidence type="ECO:0000313" key="2">
    <source>
        <dbReference type="Proteomes" id="UP000683360"/>
    </source>
</evidence>
<dbReference type="EMBL" id="CAJPWZ010001411">
    <property type="protein sequence ID" value="CAG2214499.1"/>
    <property type="molecule type" value="Genomic_DNA"/>
</dbReference>
<reference evidence="1" key="1">
    <citation type="submission" date="2021-03" db="EMBL/GenBank/DDBJ databases">
        <authorList>
            <person name="Bekaert M."/>
        </authorList>
    </citation>
    <scope>NUCLEOTIDE SEQUENCE</scope>
</reference>
<accession>A0A8S3S5H2</accession>
<proteinExistence type="predicted"/>
<dbReference type="OrthoDB" id="6124404at2759"/>
<gene>
    <name evidence="1" type="ORF">MEDL_28333</name>
</gene>
<evidence type="ECO:0000313" key="1">
    <source>
        <dbReference type="EMBL" id="CAG2214499.1"/>
    </source>
</evidence>
<dbReference type="Proteomes" id="UP000683360">
    <property type="component" value="Unassembled WGS sequence"/>
</dbReference>
<keyword evidence="2" id="KW-1185">Reference proteome</keyword>
<dbReference type="AlphaFoldDB" id="A0A8S3S5H2"/>
<sequence>MIRVTACRILPDGNLIIIDNKHLLLISYDGNFIRKVVTFKQDPYDVCFIRDNTVAVTLGSVKQTKLLDIEKNKVIQTVTLSHQCYGVVSDGETLVISSKVKQSTRVNLNDLSYTILAGMEGVFHMSLFQGNIYGTRPYQNKVICFSSTGETLWTFQLQDIIEMEGITLDMNGFVYVVSQGNNSIVVASLDGKTCKTILSKADGIKSSRRIDINRETGMMIVVSDINNGSIFSHFCTARVYKI</sequence>
<name>A0A8S3S5H2_MYTED</name>
<dbReference type="InterPro" id="IPR011042">
    <property type="entry name" value="6-blade_b-propeller_TolB-like"/>
</dbReference>
<comment type="caution">
    <text evidence="1">The sequence shown here is derived from an EMBL/GenBank/DDBJ whole genome shotgun (WGS) entry which is preliminary data.</text>
</comment>